<keyword evidence="1" id="KW-0732">Signal</keyword>
<evidence type="ECO:0008006" key="4">
    <source>
        <dbReference type="Google" id="ProtNLM"/>
    </source>
</evidence>
<dbReference type="Proteomes" id="UP000216446">
    <property type="component" value="Unassembled WGS sequence"/>
</dbReference>
<reference evidence="2 3" key="1">
    <citation type="submission" date="2016-11" db="EMBL/GenBank/DDBJ databases">
        <title>Study of marine rhodopsin-containing bacteria.</title>
        <authorList>
            <person name="Yoshizawa S."/>
            <person name="Kumagai Y."/>
            <person name="Kogure K."/>
        </authorList>
    </citation>
    <scope>NUCLEOTIDE SEQUENCE [LARGE SCALE GENOMIC DNA]</scope>
    <source>
        <strain evidence="2 3">SG-29</strain>
    </source>
</reference>
<dbReference type="InParanoid" id="A0A259TW10"/>
<evidence type="ECO:0000256" key="1">
    <source>
        <dbReference type="SAM" id="SignalP"/>
    </source>
</evidence>
<dbReference type="Gene3D" id="3.10.450.50">
    <property type="match status" value="1"/>
</dbReference>
<sequence length="136" mass="14783">MCAIALASVSFVASPSLAQADEALERVSRALEEGDSEGALVDAASRVEVVVFGEGGMYRQGQATHVLKDFFRRYPPSRVAFGEQSSSDDGRTAIGRYWTRDGGSPLSVRVVHRVEGRRWELVGIRIDRGAAFRPGL</sequence>
<keyword evidence="3" id="KW-1185">Reference proteome</keyword>
<gene>
    <name evidence="2" type="ORF">BSZ36_02580</name>
</gene>
<dbReference type="RefSeq" id="WP_218827531.1">
    <property type="nucleotide sequence ID" value="NZ_MQWB01000001.1"/>
</dbReference>
<accession>A0A259TW10</accession>
<organism evidence="2 3">
    <name type="scientific">Rubricoccus marinus</name>
    <dbReference type="NCBI Taxonomy" id="716817"/>
    <lineage>
        <taxon>Bacteria</taxon>
        <taxon>Pseudomonadati</taxon>
        <taxon>Rhodothermota</taxon>
        <taxon>Rhodothermia</taxon>
        <taxon>Rhodothermales</taxon>
        <taxon>Rubricoccaceae</taxon>
        <taxon>Rubricoccus</taxon>
    </lineage>
</organism>
<dbReference type="Pfam" id="PF16022">
    <property type="entry name" value="DUF4783"/>
    <property type="match status" value="1"/>
</dbReference>
<feature type="chain" id="PRO_5012130265" description="DUF4783 domain-containing protein" evidence="1">
    <location>
        <begin position="21"/>
        <end position="136"/>
    </location>
</feature>
<comment type="caution">
    <text evidence="2">The sequence shown here is derived from an EMBL/GenBank/DDBJ whole genome shotgun (WGS) entry which is preliminary data.</text>
</comment>
<evidence type="ECO:0000313" key="2">
    <source>
        <dbReference type="EMBL" id="OZC01962.1"/>
    </source>
</evidence>
<evidence type="ECO:0000313" key="3">
    <source>
        <dbReference type="Proteomes" id="UP000216446"/>
    </source>
</evidence>
<dbReference type="AlphaFoldDB" id="A0A259TW10"/>
<proteinExistence type="predicted"/>
<dbReference type="InterPro" id="IPR031977">
    <property type="entry name" value="DUF4783"/>
</dbReference>
<dbReference type="EMBL" id="MQWB01000001">
    <property type="protein sequence ID" value="OZC01962.1"/>
    <property type="molecule type" value="Genomic_DNA"/>
</dbReference>
<name>A0A259TW10_9BACT</name>
<protein>
    <recommendedName>
        <fullName evidence="4">DUF4783 domain-containing protein</fullName>
    </recommendedName>
</protein>
<feature type="signal peptide" evidence="1">
    <location>
        <begin position="1"/>
        <end position="20"/>
    </location>
</feature>